<dbReference type="Proteomes" id="UP001589703">
    <property type="component" value="Unassembled WGS sequence"/>
</dbReference>
<dbReference type="NCBIfam" id="TIGR00702">
    <property type="entry name" value="YcaO-type kinase domain"/>
    <property type="match status" value="1"/>
</dbReference>
<dbReference type="InterPro" id="IPR003776">
    <property type="entry name" value="YcaO-like_dom"/>
</dbReference>
<dbReference type="NCBIfam" id="TIGR03882">
    <property type="entry name" value="cyclo_dehyd_2"/>
    <property type="match status" value="1"/>
</dbReference>
<protein>
    <submittedName>
        <fullName evidence="3">TOMM leader peptide-binding protein</fullName>
    </submittedName>
</protein>
<accession>A0ABV5VBC9</accession>
<feature type="domain" description="YcaO" evidence="2">
    <location>
        <begin position="434"/>
        <end position="804"/>
    </location>
</feature>
<dbReference type="PANTHER" id="PTHR37809">
    <property type="entry name" value="RIBOSOMAL PROTEIN S12 METHYLTHIOTRANSFERASE ACCESSORY FACTOR YCAO"/>
    <property type="match status" value="1"/>
</dbReference>
<evidence type="ECO:0000313" key="3">
    <source>
        <dbReference type="EMBL" id="MFB9735015.1"/>
    </source>
</evidence>
<gene>
    <name evidence="3" type="ORF">ACFFRO_07700</name>
</gene>
<dbReference type="RefSeq" id="WP_247472219.1">
    <property type="nucleotide sequence ID" value="NZ_JBHMAR010000005.1"/>
</dbReference>
<reference evidence="3 4" key="1">
    <citation type="submission" date="2024-09" db="EMBL/GenBank/DDBJ databases">
        <authorList>
            <person name="Sun Q."/>
            <person name="Mori K."/>
        </authorList>
    </citation>
    <scope>NUCLEOTIDE SEQUENCE [LARGE SCALE GENOMIC DNA]</scope>
    <source>
        <strain evidence="3 4">JCM 10918</strain>
    </source>
</reference>
<dbReference type="SUPFAM" id="SSF69572">
    <property type="entry name" value="Activating enzymes of the ubiquitin-like proteins"/>
    <property type="match status" value="1"/>
</dbReference>
<dbReference type="Gene3D" id="3.40.50.720">
    <property type="entry name" value="NAD(P)-binding Rossmann-like Domain"/>
    <property type="match status" value="1"/>
</dbReference>
<dbReference type="InterPro" id="IPR035985">
    <property type="entry name" value="Ubiquitin-activating_enz"/>
</dbReference>
<feature type="compositionally biased region" description="Low complexity" evidence="1">
    <location>
        <begin position="39"/>
        <end position="48"/>
    </location>
</feature>
<dbReference type="PROSITE" id="PS51664">
    <property type="entry name" value="YCAO"/>
    <property type="match status" value="1"/>
</dbReference>
<dbReference type="InterPro" id="IPR022291">
    <property type="entry name" value="Bacteriocin_synth_cyclodeHase"/>
</dbReference>
<dbReference type="Gene3D" id="3.90.930.60">
    <property type="match status" value="1"/>
</dbReference>
<organism evidence="3 4">
    <name type="scientific">Streptomyces thermocoprophilus</name>
    <dbReference type="NCBI Taxonomy" id="78356"/>
    <lineage>
        <taxon>Bacteria</taxon>
        <taxon>Bacillati</taxon>
        <taxon>Actinomycetota</taxon>
        <taxon>Actinomycetes</taxon>
        <taxon>Kitasatosporales</taxon>
        <taxon>Streptomycetaceae</taxon>
        <taxon>Streptomyces</taxon>
    </lineage>
</organism>
<dbReference type="NCBIfam" id="TIGR03604">
    <property type="entry name" value="TOMM_cyclo_SagD"/>
    <property type="match status" value="1"/>
</dbReference>
<dbReference type="Pfam" id="PF02624">
    <property type="entry name" value="YcaO"/>
    <property type="match status" value="1"/>
</dbReference>
<sequence length="804" mass="86912">MTSPAEAETVLPDSRPEPEQRRAGSQPGPGSAPGPLPGAPGAAEELLGGAGLSPSARLGFKLHLQPTVVPGEAAYLMSRRGVTALHGTHAEALVPLLDGTRSLEGVLREAAPVLGAAEALLTVNDLLAAGLLRSVRPDTGPDRAAEAYWDLAGLDGGTTAARLRYAAVWIEALTDVDREAVAEMCRASGLGIADDPDRADFSLVLCDDYLSPGLRDVDADHRRRGRPWLIAKACGADPWVGPVFRPQDGPCWSCLATRLAGHRRSEWPVRRALGLDGPPRRPEASLAAGRTIALHIAVLEAAKWLAGIRYDAQEVLHTFDTLQLSARSHRVSRLPQCGVCGDPELVARNVRAPFVPVSRPKATLTSGGHRALTPEQMLTRYGGLVDPVTGIVKEITRAPRTPAGLHAYVSGHNLAMGPPTLAELRAGLRALSGGKGLTDTEARVSALCEAVERYSGTRHGDEPVVRDSYRALGEDAVHPNACQLYHDRQFRDREAWNRGGSPFRHVPERFDEARPTEWTPVWSLTAGRQRLLPTSMLYFTQGGPAADGLHADSNGNAAGSSREDALLQGFLELVERDAVALWWYNRTAQPGVDIDAFGEPYADVLRAACGRLGRELWVLDLTSDFGIPVLAALSRRTDKPAEDVIFGFGAHFDPRLALRRALSELGQLLPAVCEARPDGTGYGIDDPDALEWWRNATVAGRPWLAPDARVPARTPADWSYRPRADLLDDVAAVTELVRERGMELLVLDQTRPDLELPVVKVIVPGMRHFWSRLAPGRLYDVPVALGRLAAPTPYEELNPTPLFV</sequence>
<evidence type="ECO:0000259" key="2">
    <source>
        <dbReference type="PROSITE" id="PS51664"/>
    </source>
</evidence>
<dbReference type="Gene3D" id="3.30.160.660">
    <property type="match status" value="1"/>
</dbReference>
<evidence type="ECO:0000313" key="4">
    <source>
        <dbReference type="Proteomes" id="UP001589703"/>
    </source>
</evidence>
<dbReference type="EMBL" id="JBHMAR010000005">
    <property type="protein sequence ID" value="MFB9735015.1"/>
    <property type="molecule type" value="Genomic_DNA"/>
</dbReference>
<keyword evidence="4" id="KW-1185">Reference proteome</keyword>
<dbReference type="InterPro" id="IPR027624">
    <property type="entry name" value="TOMM_cyclo_SagD"/>
</dbReference>
<dbReference type="Gene3D" id="3.30.40.250">
    <property type="match status" value="1"/>
</dbReference>
<feature type="region of interest" description="Disordered" evidence="1">
    <location>
        <begin position="1"/>
        <end position="48"/>
    </location>
</feature>
<name>A0ABV5VBC9_9ACTN</name>
<comment type="caution">
    <text evidence="3">The sequence shown here is derived from an EMBL/GenBank/DDBJ whole genome shotgun (WGS) entry which is preliminary data.</text>
</comment>
<dbReference type="PANTHER" id="PTHR37809:SF1">
    <property type="entry name" value="RIBOSOMAL PROTEIN S12 METHYLTHIOTRANSFERASE ACCESSORY FACTOR YCAO"/>
    <property type="match status" value="1"/>
</dbReference>
<proteinExistence type="predicted"/>
<evidence type="ECO:0000256" key="1">
    <source>
        <dbReference type="SAM" id="MobiDB-lite"/>
    </source>
</evidence>
<dbReference type="Gene3D" id="3.30.1330.230">
    <property type="match status" value="1"/>
</dbReference>